<name>A0A841FSB7_9ACTN</name>
<keyword evidence="3" id="KW-1185">Reference proteome</keyword>
<keyword evidence="1" id="KW-1133">Transmembrane helix</keyword>
<proteinExistence type="predicted"/>
<protein>
    <recommendedName>
        <fullName evidence="4">DUF4245 domain-containing protein</fullName>
    </recommendedName>
</protein>
<dbReference type="AlphaFoldDB" id="A0A841FSB7"/>
<keyword evidence="1" id="KW-0812">Transmembrane</keyword>
<dbReference type="Pfam" id="PF14030">
    <property type="entry name" value="DUF4245"/>
    <property type="match status" value="1"/>
</dbReference>
<dbReference type="EMBL" id="JACHGT010000009">
    <property type="protein sequence ID" value="MBB6036442.1"/>
    <property type="molecule type" value="Genomic_DNA"/>
</dbReference>
<evidence type="ECO:0000256" key="1">
    <source>
        <dbReference type="SAM" id="Phobius"/>
    </source>
</evidence>
<dbReference type="InterPro" id="IPR025339">
    <property type="entry name" value="DUF4245"/>
</dbReference>
<keyword evidence="1" id="KW-0472">Membrane</keyword>
<evidence type="ECO:0008006" key="4">
    <source>
        <dbReference type="Google" id="ProtNLM"/>
    </source>
</evidence>
<evidence type="ECO:0000313" key="2">
    <source>
        <dbReference type="EMBL" id="MBB6036442.1"/>
    </source>
</evidence>
<gene>
    <name evidence="2" type="ORF">HNR73_004313</name>
</gene>
<sequence>MSSTYTAPRRPRDMILSLAVILVPIALILGGWRLLTSGTDVNAIDPAPTYQEAADAGLTVLRPQGLSEKWLATQAIVSRENGVTLRVAYQTPDGSGVQLVESSAESATLLAAELGEAPRLEGNIEASGAAWMSYLTRDGNVALVRLDDARTIIVIGDADQNELLELATALA</sequence>
<accession>A0A841FSB7</accession>
<organism evidence="2 3">
    <name type="scientific">Phytomonospora endophytica</name>
    <dbReference type="NCBI Taxonomy" id="714109"/>
    <lineage>
        <taxon>Bacteria</taxon>
        <taxon>Bacillati</taxon>
        <taxon>Actinomycetota</taxon>
        <taxon>Actinomycetes</taxon>
        <taxon>Micromonosporales</taxon>
        <taxon>Micromonosporaceae</taxon>
        <taxon>Phytomonospora</taxon>
    </lineage>
</organism>
<evidence type="ECO:0000313" key="3">
    <source>
        <dbReference type="Proteomes" id="UP000548476"/>
    </source>
</evidence>
<dbReference type="Proteomes" id="UP000548476">
    <property type="component" value="Unassembled WGS sequence"/>
</dbReference>
<feature type="transmembrane region" description="Helical" evidence="1">
    <location>
        <begin position="15"/>
        <end position="35"/>
    </location>
</feature>
<reference evidence="2 3" key="1">
    <citation type="submission" date="2020-08" db="EMBL/GenBank/DDBJ databases">
        <title>Genomic Encyclopedia of Type Strains, Phase IV (KMG-IV): sequencing the most valuable type-strain genomes for metagenomic binning, comparative biology and taxonomic classification.</title>
        <authorList>
            <person name="Goeker M."/>
        </authorList>
    </citation>
    <scope>NUCLEOTIDE SEQUENCE [LARGE SCALE GENOMIC DNA]</scope>
    <source>
        <strain evidence="2 3">YIM 65646</strain>
    </source>
</reference>
<comment type="caution">
    <text evidence="2">The sequence shown here is derived from an EMBL/GenBank/DDBJ whole genome shotgun (WGS) entry which is preliminary data.</text>
</comment>
<dbReference type="RefSeq" id="WP_184789292.1">
    <property type="nucleotide sequence ID" value="NZ_BONT01000029.1"/>
</dbReference>